<dbReference type="PROSITE" id="PS50011">
    <property type="entry name" value="PROTEIN_KINASE_DOM"/>
    <property type="match status" value="1"/>
</dbReference>
<dbReference type="eggNOG" id="COG3899">
    <property type="taxonomic scope" value="Bacteria"/>
</dbReference>
<dbReference type="eggNOG" id="COG4191">
    <property type="taxonomic scope" value="Bacteria"/>
</dbReference>
<keyword evidence="6" id="KW-0808">Transferase</keyword>
<evidence type="ECO:0000259" key="4">
    <source>
        <dbReference type="PROSITE" id="PS50011"/>
    </source>
</evidence>
<name>S9PBH0_CYSF2</name>
<proteinExistence type="predicted"/>
<evidence type="ECO:0000256" key="2">
    <source>
        <dbReference type="ARBA" id="ARBA00012438"/>
    </source>
</evidence>
<dbReference type="eggNOG" id="COG0515">
    <property type="taxonomic scope" value="Bacteria"/>
</dbReference>
<dbReference type="RefSeq" id="WP_002643449.1">
    <property type="nucleotide sequence ID" value="NZ_ANAH02000009.1"/>
</dbReference>
<accession>S9PBH0</accession>
<evidence type="ECO:0000313" key="7">
    <source>
        <dbReference type="Proteomes" id="UP000011682"/>
    </source>
</evidence>
<dbReference type="InterPro" id="IPR004358">
    <property type="entry name" value="Sig_transdc_His_kin-like_C"/>
</dbReference>
<dbReference type="EC" id="2.7.13.3" evidence="2"/>
<dbReference type="CDD" id="cd00082">
    <property type="entry name" value="HisKA"/>
    <property type="match status" value="1"/>
</dbReference>
<dbReference type="EMBL" id="ANAH02000009">
    <property type="protein sequence ID" value="EPX61760.1"/>
    <property type="molecule type" value="Genomic_DNA"/>
</dbReference>
<dbReference type="Gene3D" id="3.30.450.40">
    <property type="match status" value="1"/>
</dbReference>
<dbReference type="SUPFAM" id="SSF52540">
    <property type="entry name" value="P-loop containing nucleoside triphosphate hydrolases"/>
    <property type="match status" value="1"/>
</dbReference>
<keyword evidence="6" id="KW-0723">Serine/threonine-protein kinase</keyword>
<dbReference type="InterPro" id="IPR029016">
    <property type="entry name" value="GAF-like_dom_sf"/>
</dbReference>
<dbReference type="Pfam" id="PF02518">
    <property type="entry name" value="HATPase_c"/>
    <property type="match status" value="1"/>
</dbReference>
<dbReference type="InterPro" id="IPR003018">
    <property type="entry name" value="GAF"/>
</dbReference>
<dbReference type="CDD" id="cd14014">
    <property type="entry name" value="STKc_PknB_like"/>
    <property type="match status" value="1"/>
</dbReference>
<dbReference type="SMART" id="SM00220">
    <property type="entry name" value="S_TKc"/>
    <property type="match status" value="1"/>
</dbReference>
<gene>
    <name evidence="6" type="ORF">D187_010379</name>
</gene>
<dbReference type="Gene3D" id="1.10.287.130">
    <property type="match status" value="1"/>
</dbReference>
<dbReference type="Gene3D" id="3.30.565.10">
    <property type="entry name" value="Histidine kinase-like ATPase, C-terminal domain"/>
    <property type="match status" value="1"/>
</dbReference>
<organism evidence="6 7">
    <name type="scientific">Cystobacter fuscus (strain ATCC 25194 / DSM 2262 / NBRC 100088 / M29)</name>
    <dbReference type="NCBI Taxonomy" id="1242864"/>
    <lineage>
        <taxon>Bacteria</taxon>
        <taxon>Pseudomonadati</taxon>
        <taxon>Myxococcota</taxon>
        <taxon>Myxococcia</taxon>
        <taxon>Myxococcales</taxon>
        <taxon>Cystobacterineae</taxon>
        <taxon>Archangiaceae</taxon>
        <taxon>Cystobacter</taxon>
    </lineage>
</organism>
<dbReference type="Gene3D" id="3.40.50.300">
    <property type="entry name" value="P-loop containing nucleotide triphosphate hydrolases"/>
    <property type="match status" value="1"/>
</dbReference>
<keyword evidence="7" id="KW-1185">Reference proteome</keyword>
<dbReference type="PANTHER" id="PTHR43642">
    <property type="entry name" value="HYBRID SIGNAL TRANSDUCTION HISTIDINE KINASE G"/>
    <property type="match status" value="1"/>
</dbReference>
<dbReference type="SUPFAM" id="SSF56112">
    <property type="entry name" value="Protein kinase-like (PK-like)"/>
    <property type="match status" value="1"/>
</dbReference>
<dbReference type="InterPro" id="IPR000719">
    <property type="entry name" value="Prot_kinase_dom"/>
</dbReference>
<dbReference type="GO" id="GO:0005524">
    <property type="term" value="F:ATP binding"/>
    <property type="evidence" value="ECO:0007669"/>
    <property type="project" value="InterPro"/>
</dbReference>
<comment type="catalytic activity">
    <reaction evidence="1">
        <text>ATP + protein L-histidine = ADP + protein N-phospho-L-histidine.</text>
        <dbReference type="EC" id="2.7.13.3"/>
    </reaction>
</comment>
<dbReference type="Pfam" id="PF00069">
    <property type="entry name" value="Pkinase"/>
    <property type="match status" value="1"/>
</dbReference>
<dbReference type="PANTHER" id="PTHR43642:SF1">
    <property type="entry name" value="HYBRID SIGNAL TRANSDUCTION HISTIDINE KINASE G"/>
    <property type="match status" value="1"/>
</dbReference>
<dbReference type="InterPro" id="IPR003661">
    <property type="entry name" value="HisK_dim/P_dom"/>
</dbReference>
<evidence type="ECO:0000256" key="1">
    <source>
        <dbReference type="ARBA" id="ARBA00000085"/>
    </source>
</evidence>
<keyword evidence="6" id="KW-0418">Kinase</keyword>
<evidence type="ECO:0000313" key="6">
    <source>
        <dbReference type="EMBL" id="EPX61760.1"/>
    </source>
</evidence>
<dbReference type="InterPro" id="IPR027417">
    <property type="entry name" value="P-loop_NTPase"/>
</dbReference>
<dbReference type="PRINTS" id="PR00344">
    <property type="entry name" value="BCTRLSENSOR"/>
</dbReference>
<dbReference type="InterPro" id="IPR036890">
    <property type="entry name" value="HATPase_C_sf"/>
</dbReference>
<dbReference type="OrthoDB" id="5476122at2"/>
<dbReference type="Gene3D" id="1.10.510.10">
    <property type="entry name" value="Transferase(Phosphotransferase) domain 1"/>
    <property type="match status" value="1"/>
</dbReference>
<reference evidence="6" key="1">
    <citation type="submission" date="2013-05" db="EMBL/GenBank/DDBJ databases">
        <title>Genome assembly of Cystobacter fuscus DSM 2262.</title>
        <authorList>
            <person name="Sharma G."/>
            <person name="Khatri I."/>
            <person name="Kaur C."/>
            <person name="Mayilraj S."/>
            <person name="Subramanian S."/>
        </authorList>
    </citation>
    <scope>NUCLEOTIDE SEQUENCE [LARGE SCALE GENOMIC DNA]</scope>
    <source>
        <strain evidence="6">DSM 2262</strain>
    </source>
</reference>
<sequence length="1795" mass="200209">MNPIAGYSIQQTLFTSTRSIIYRATRLADALPVVLKVLNAEFPSTEHVARFHREYRLTRALAMDGVIQVLALERFGTSMALVLEDFGGQSLALQLGGRALGLSRFLRMAPRLADILGHVHQRQVIHKDINPSNIVWNPDTDELKLIDFGIATELVRETPAVLNPHVLEGTLPYMSPEATGRMNRAIDYRADFYSLGVTFYQLLTGRLPFSATDPMELVHCHIARVPVPPHELVPGVPAAVSQLVMRLLSKRAEDRYQSAFALVRDLRRCQDELQATGHVSSFELGRDDVSERLQLPQKLYGRQREIDELLSIFDRAAEGRAELVLVAGYSGIGKSALVHEVHKPIVQRRGHFVSGKFDQFNRNIPYDSLIQALRELMRQLLTEPTERLAQWKEKLLGVLGPNASVIIDVIPEVEFIVGAQPRAPELPPTEAQNRFHLVFEGFVRSFAGPEHPLVVFLDDLQWADLPSLKLIERLMTDPGTRHLLLVGAYRDNEAGTSHPLRSLLEEMQAAGATVGTITLGPLGREHCIEMLADTLGRAPADVESLAELCLRKTEGNPFFLGQFLLSLSQEGLIHFDARVGRWAWDMDRLVHTPMTDNVVALMATKIQKLPADAQRVLWLAACIGNSFDLKTLAIVDARAPLETAESLWAGLREGLVLPVGDAYKFIEDRSAAAAYVEQEEPGASARVVYRFLHDRVQQAAYSLIPEDRRREVHLRIGRLMRSALSEGERNEELFTIVGHLNLGAELITGQAERDELAELNLMAGRKAQSSAAHVATLGYLEKGLLLLGPERWTRCYTLALGLHTQMVEASFLCTDFPRMELHAAEVLQHARGTLDLVRVYEMRIQAYILQNRLKDSVLTARRILALLGIEFPEQPTLEHLAAALAETRAAIGERRIEDLIDLPPMTDPVMLAATRIFAIIASASFVSEPLLFPLTTLRQVVIAVEYGNTGALAYGHGTYGILLAEALGDIDSAYAFGKLALRLLDRYEAREYVPRTHFIWNMCIRHWKEHLRDCLRGFQDVYQMGLEVGDLEFAGWGVEWAAMSSFLLGHELSELDQRNARWVQAIAQLEQKSALNYTRIQHQAVQNLRGLSEQPWLLVGSAYDERTMLPIHFEANDTFGLATFFTHKLQLCFLFGRQAEALEQATRAEHYLRGAASTPYGPQFQLFDTLTRLSLYPELPPEERERAMERIDGGVTKMKAWAHHAPMNYGARHALLEAERHRVRGEVEQARTEYYRAISLAREHEYINDEALATELFAAFLRQRGESEVARFFMAKARHLYHLWGAEAKVRDIDRTFPELRTVAVSSNGSTTTAPRTAISTTTSSQDSHSSHALDLVSVVKASQAISGEVVLTELLKKLVRIVVENAGARSGLLVLEGERPLVAMAQISLQDEANTVTLHENLEQLPIGFSRAIMRYVERTQSVVVLGDASRAEGFQSDPYIRERQPKSVLCMPILYQKKRVGLLYLENELLANAFTPERCEVLELLAAQSAISLENAKLYDTLEARVKERTRELSDTLRTLRETQKQLVLQEKLASLGSLTSGIAHELKNPLNFVNNFAQSAVGLIDELREALQGQRDTPAREGTPMVDEVLDELTLAATRISEHGSRADRIIRAMLEHARSGVGRPSRVGINELVREHVNLTIVGHGSRPGATMLGAVLQEDYDERLGNELVTPENLGRVILNLTNNALYALALKKSALGEAFTPVLAVKTRDLGDRFEIRIRDNGPGISAASREKIFTPFFTTKSSGEGTGLGLSISHDIVVQGHGGTLEFTSEEGQYTEFVVTLPKRTGDG</sequence>
<dbReference type="Pfam" id="PF13191">
    <property type="entry name" value="AAA_16"/>
    <property type="match status" value="1"/>
</dbReference>
<evidence type="ECO:0000259" key="5">
    <source>
        <dbReference type="PROSITE" id="PS50109"/>
    </source>
</evidence>
<dbReference type="InterPro" id="IPR036097">
    <property type="entry name" value="HisK_dim/P_sf"/>
</dbReference>
<protein>
    <recommendedName>
        <fullName evidence="2">histidine kinase</fullName>
        <ecNumber evidence="2">2.7.13.3</ecNumber>
    </recommendedName>
</protein>
<feature type="domain" description="Protein kinase" evidence="4">
    <location>
        <begin position="7"/>
        <end position="273"/>
    </location>
</feature>
<dbReference type="Pfam" id="PF01590">
    <property type="entry name" value="GAF"/>
    <property type="match status" value="1"/>
</dbReference>
<dbReference type="SUPFAM" id="SSF47384">
    <property type="entry name" value="Homodimeric domain of signal transducing histidine kinase"/>
    <property type="match status" value="1"/>
</dbReference>
<dbReference type="SUPFAM" id="SSF55781">
    <property type="entry name" value="GAF domain-like"/>
    <property type="match status" value="1"/>
</dbReference>
<dbReference type="SMART" id="SM00065">
    <property type="entry name" value="GAF"/>
    <property type="match status" value="1"/>
</dbReference>
<dbReference type="GO" id="GO:0004674">
    <property type="term" value="F:protein serine/threonine kinase activity"/>
    <property type="evidence" value="ECO:0007669"/>
    <property type="project" value="UniProtKB-KW"/>
</dbReference>
<dbReference type="InterPro" id="IPR041664">
    <property type="entry name" value="AAA_16"/>
</dbReference>
<dbReference type="Proteomes" id="UP000011682">
    <property type="component" value="Unassembled WGS sequence"/>
</dbReference>
<dbReference type="InterPro" id="IPR011009">
    <property type="entry name" value="Kinase-like_dom_sf"/>
</dbReference>
<dbReference type="GO" id="GO:0000155">
    <property type="term" value="F:phosphorelay sensor kinase activity"/>
    <property type="evidence" value="ECO:0007669"/>
    <property type="project" value="InterPro"/>
</dbReference>
<dbReference type="SUPFAM" id="SSF55874">
    <property type="entry name" value="ATPase domain of HSP90 chaperone/DNA topoisomerase II/histidine kinase"/>
    <property type="match status" value="1"/>
</dbReference>
<dbReference type="SMART" id="SM00387">
    <property type="entry name" value="HATPase_c"/>
    <property type="match status" value="1"/>
</dbReference>
<comment type="caution">
    <text evidence="6">The sequence shown here is derived from an EMBL/GenBank/DDBJ whole genome shotgun (WGS) entry which is preliminary data.</text>
</comment>
<evidence type="ECO:0000256" key="3">
    <source>
        <dbReference type="ARBA" id="ARBA00022553"/>
    </source>
</evidence>
<keyword evidence="3" id="KW-0597">Phosphoprotein</keyword>
<dbReference type="InterPro" id="IPR053159">
    <property type="entry name" value="Hybrid_Histidine_Kinase"/>
</dbReference>
<dbReference type="PROSITE" id="PS50109">
    <property type="entry name" value="HIS_KIN"/>
    <property type="match status" value="1"/>
</dbReference>
<feature type="domain" description="Histidine kinase" evidence="5">
    <location>
        <begin position="1544"/>
        <end position="1792"/>
    </location>
</feature>
<dbReference type="InterPro" id="IPR003594">
    <property type="entry name" value="HATPase_dom"/>
</dbReference>
<dbReference type="InterPro" id="IPR005467">
    <property type="entry name" value="His_kinase_dom"/>
</dbReference>